<protein>
    <recommendedName>
        <fullName evidence="3">HNH endonuclease</fullName>
    </recommendedName>
</protein>
<dbReference type="AlphaFoldDB" id="A0A975F9G2"/>
<dbReference type="EMBL" id="CP072793">
    <property type="protein sequence ID" value="QTR53727.1"/>
    <property type="molecule type" value="Genomic_DNA"/>
</dbReference>
<keyword evidence="2" id="KW-1185">Reference proteome</keyword>
<reference evidence="1" key="1">
    <citation type="submission" date="2021-04" db="EMBL/GenBank/DDBJ databases">
        <title>Genomics, taxonomy and metabolism of representatives of sulfur bacteria of the genus Thiothrix: Thiothrix fructosivorans QT, Thiothrix unzii A1T and three new species, Thiothrix subterranea sp. nov., Thiothrix litoralis sp. nov. and 'Candidatus Thiothrix anitrata' sp. nov.</title>
        <authorList>
            <person name="Ravin N.V."/>
            <person name="Smolyakov D."/>
            <person name="Rudenko T.S."/>
            <person name="Mardanov A.V."/>
            <person name="Beletsky A.V."/>
            <person name="Markov N.D."/>
            <person name="Fomenkov A.I."/>
            <person name="Roberts R.J."/>
            <person name="Karnachuk O.V."/>
            <person name="Novikov A."/>
            <person name="Grabovich M.Y."/>
        </authorList>
    </citation>
    <scope>NUCLEOTIDE SEQUENCE</scope>
    <source>
        <strain evidence="1">A1</strain>
    </source>
</reference>
<dbReference type="KEGG" id="tun:J9260_01150"/>
<evidence type="ECO:0008006" key="3">
    <source>
        <dbReference type="Google" id="ProtNLM"/>
    </source>
</evidence>
<organism evidence="1 2">
    <name type="scientific">Thiothrix unzii</name>
    <dbReference type="NCBI Taxonomy" id="111769"/>
    <lineage>
        <taxon>Bacteria</taxon>
        <taxon>Pseudomonadati</taxon>
        <taxon>Pseudomonadota</taxon>
        <taxon>Gammaproteobacteria</taxon>
        <taxon>Thiotrichales</taxon>
        <taxon>Thiotrichaceae</taxon>
        <taxon>Thiothrix</taxon>
    </lineage>
</organism>
<proteinExistence type="predicted"/>
<dbReference type="Proteomes" id="UP000672009">
    <property type="component" value="Chromosome"/>
</dbReference>
<accession>A0A975F9G2</accession>
<evidence type="ECO:0000313" key="2">
    <source>
        <dbReference type="Proteomes" id="UP000672009"/>
    </source>
</evidence>
<sequence length="233" mass="26139">MCRKELVADSTAADNESVIGDECHIISGQINGPRHDIVFPVDQIDAIDNLILLCKVHHKIIDDQCETYTVGLLQSLKSNHEQWVRTALEQSTHEGIRIRQVTENIPSHLVRLMTGQDLLTILSNAHGYQFEHDDPKSETETNLIASFLQEAQDYGELSADLEAGDRVQTAYRLSLLLNELEEGGFWAFGSREVRKLEGGVETPSDFTISILRIVRSTNSDIVKVDLEISDEKI</sequence>
<evidence type="ECO:0000313" key="1">
    <source>
        <dbReference type="EMBL" id="QTR53727.1"/>
    </source>
</evidence>
<dbReference type="RefSeq" id="WP_210219237.1">
    <property type="nucleotide sequence ID" value="NZ_CP072793.1"/>
</dbReference>
<gene>
    <name evidence="1" type="ORF">J9260_01150</name>
</gene>
<name>A0A975F9G2_9GAMM</name>